<evidence type="ECO:0008006" key="5">
    <source>
        <dbReference type="Google" id="ProtNLM"/>
    </source>
</evidence>
<dbReference type="OrthoDB" id="8479889at2"/>
<dbReference type="Proteomes" id="UP000215896">
    <property type="component" value="Unassembled WGS sequence"/>
</dbReference>
<feature type="transmembrane region" description="Helical" evidence="2">
    <location>
        <begin position="60"/>
        <end position="80"/>
    </location>
</feature>
<keyword evidence="2" id="KW-1133">Transmembrane helix</keyword>
<evidence type="ECO:0000256" key="1">
    <source>
        <dbReference type="SAM" id="MobiDB-lite"/>
    </source>
</evidence>
<dbReference type="EMBL" id="NMVO01000014">
    <property type="protein sequence ID" value="OYO12683.1"/>
    <property type="molecule type" value="Genomic_DNA"/>
</dbReference>
<feature type="region of interest" description="Disordered" evidence="1">
    <location>
        <begin position="241"/>
        <end position="263"/>
    </location>
</feature>
<dbReference type="AlphaFoldDB" id="A0A255GEF6"/>
<proteinExistence type="predicted"/>
<protein>
    <recommendedName>
        <fullName evidence="5">DUF4191 domain-containing protein</fullName>
    </recommendedName>
</protein>
<comment type="caution">
    <text evidence="3">The sequence shown here is derived from an EMBL/GenBank/DDBJ whole genome shotgun (WGS) entry which is preliminary data.</text>
</comment>
<dbReference type="Pfam" id="PF13829">
    <property type="entry name" value="DUF4191"/>
    <property type="match status" value="1"/>
</dbReference>
<accession>A0A4R6LPN4</accession>
<sequence>MADKQSAKQAQAQAKADARAARRAAKERRRTTTDPNEMGRFRQIYRAYQLTHEYDKPLPWLLLGAFAVPIVLAVVIALLFAGGSVFSWIMFVLTGIMLGILLALLLLTNRTKKATFKRYAGQVGSAEVALQMLGNKWVHDPVIAATKHQDVVHRAIGPGGIVLVSEGDPNRAKQLLASEERKHEKFISGVVISTFQMGDKPGQVSNDKLANAVKKLPKTLQAHQVTDVRNRLRAIDAVRPKVPVPRGPMPTNMKGARKGMRGR</sequence>
<name>A0A255GEF6_9ACTN</name>
<keyword evidence="4" id="KW-1185">Reference proteome</keyword>
<dbReference type="InterPro" id="IPR025445">
    <property type="entry name" value="DUF4191"/>
</dbReference>
<keyword evidence="2" id="KW-0472">Membrane</keyword>
<organism evidence="3 4">
    <name type="scientific">Enemella evansiae</name>
    <dbReference type="NCBI Taxonomy" id="2016499"/>
    <lineage>
        <taxon>Bacteria</taxon>
        <taxon>Bacillati</taxon>
        <taxon>Actinomycetota</taxon>
        <taxon>Actinomycetes</taxon>
        <taxon>Propionibacteriales</taxon>
        <taxon>Propionibacteriaceae</taxon>
        <taxon>Enemella</taxon>
    </lineage>
</organism>
<evidence type="ECO:0000256" key="2">
    <source>
        <dbReference type="SAM" id="Phobius"/>
    </source>
</evidence>
<dbReference type="RefSeq" id="WP_094356447.1">
    <property type="nucleotide sequence ID" value="NZ_NMVK01000008.1"/>
</dbReference>
<evidence type="ECO:0000313" key="3">
    <source>
        <dbReference type="EMBL" id="OYO12683.1"/>
    </source>
</evidence>
<evidence type="ECO:0000313" key="4">
    <source>
        <dbReference type="Proteomes" id="UP000215896"/>
    </source>
</evidence>
<reference evidence="3 4" key="1">
    <citation type="submission" date="2017-07" db="EMBL/GenBank/DDBJ databases">
        <title>Draft whole genome sequences of clinical Proprionibacteriaceae strains.</title>
        <authorList>
            <person name="Bernier A.-M."/>
            <person name="Bernard K."/>
            <person name="Domingo M.-C."/>
        </authorList>
    </citation>
    <scope>NUCLEOTIDE SEQUENCE [LARGE SCALE GENOMIC DNA]</scope>
    <source>
        <strain evidence="3 4">NML 030167</strain>
    </source>
</reference>
<accession>A0A255GEF6</accession>
<feature type="region of interest" description="Disordered" evidence="1">
    <location>
        <begin position="1"/>
        <end position="33"/>
    </location>
</feature>
<feature type="transmembrane region" description="Helical" evidence="2">
    <location>
        <begin position="86"/>
        <end position="108"/>
    </location>
</feature>
<gene>
    <name evidence="3" type="ORF">CGZ94_12275</name>
</gene>
<keyword evidence="2" id="KW-0812">Transmembrane</keyword>